<evidence type="ECO:0000259" key="12">
    <source>
        <dbReference type="PROSITE" id="PS50929"/>
    </source>
</evidence>
<feature type="domain" description="ABC transmembrane type-1" evidence="12">
    <location>
        <begin position="37"/>
        <end position="287"/>
    </location>
</feature>
<dbReference type="GO" id="GO:0005886">
    <property type="term" value="C:plasma membrane"/>
    <property type="evidence" value="ECO:0007669"/>
    <property type="project" value="UniProtKB-SubCell"/>
</dbReference>
<feature type="coiled-coil region" evidence="9">
    <location>
        <begin position="196"/>
        <end position="223"/>
    </location>
</feature>
<accession>A0A1A6AYE9</accession>
<evidence type="ECO:0000313" key="14">
    <source>
        <dbReference type="Proteomes" id="UP000093954"/>
    </source>
</evidence>
<evidence type="ECO:0000256" key="1">
    <source>
        <dbReference type="ARBA" id="ARBA00004651"/>
    </source>
</evidence>
<dbReference type="AlphaFoldDB" id="A0A1A6AYE9"/>
<keyword evidence="14" id="KW-1185">Reference proteome</keyword>
<dbReference type="EMBL" id="LROS01000010">
    <property type="protein sequence ID" value="OBR95104.1"/>
    <property type="molecule type" value="Genomic_DNA"/>
</dbReference>
<dbReference type="GO" id="GO:0005524">
    <property type="term" value="F:ATP binding"/>
    <property type="evidence" value="ECO:0007669"/>
    <property type="project" value="UniProtKB-KW"/>
</dbReference>
<evidence type="ECO:0000256" key="9">
    <source>
        <dbReference type="SAM" id="Coils"/>
    </source>
</evidence>
<reference evidence="13 14" key="1">
    <citation type="journal article" date="2012" name="Front. Microbiol.">
        <title>Draft Genome Sequence of the Virulent Strain 01-B526 of the Fish Pathogen Aeromonas salmonicida.</title>
        <authorList>
            <person name="Charette S.J."/>
            <person name="Brochu F."/>
            <person name="Boyle B."/>
            <person name="Filion G."/>
            <person name="Tanaka K.H."/>
            <person name="Derome N."/>
        </authorList>
    </citation>
    <scope>NUCLEOTIDE SEQUENCE [LARGE SCALE GENOMIC DNA]</scope>
    <source>
        <strain evidence="13 14">P11</strain>
    </source>
</reference>
<organism evidence="13 14">
    <name type="scientific">Clostridium ragsdalei P11</name>
    <dbReference type="NCBI Taxonomy" id="1353534"/>
    <lineage>
        <taxon>Bacteria</taxon>
        <taxon>Bacillati</taxon>
        <taxon>Bacillota</taxon>
        <taxon>Clostridia</taxon>
        <taxon>Eubacteriales</taxon>
        <taxon>Clostridiaceae</taxon>
        <taxon>Clostridium</taxon>
    </lineage>
</organism>
<keyword evidence="3" id="KW-1003">Cell membrane</keyword>
<dbReference type="CDD" id="cd07346">
    <property type="entry name" value="ABC_6TM_exporters"/>
    <property type="match status" value="1"/>
</dbReference>
<keyword evidence="9" id="KW-0175">Coiled coil</keyword>
<feature type="transmembrane region" description="Helical" evidence="10">
    <location>
        <begin position="30"/>
        <end position="57"/>
    </location>
</feature>
<dbReference type="InterPro" id="IPR027417">
    <property type="entry name" value="P-loop_NTPase"/>
</dbReference>
<dbReference type="Pfam" id="PF00664">
    <property type="entry name" value="ABC_membrane"/>
    <property type="match status" value="1"/>
</dbReference>
<sequence>MEVLSESREIAVKKESSMSKLFGYAGKFKYLTIASWVLSAASALVALLPFVFIWKIIKEVLNAAPNFSGAKNLTYYGYMAVLFSALSMAIYVAALMCSHVAAFRVQVNIRSKTMHHIVTLPLGFMDGIGSGKIRKIVNESSAATETYLAHQLPDRAAAIVTPFGLLAMLLAFDWRLGILSLVPVVIAFCIMSVMTGSRMQQKMKEYQNSLEQMSNEAVEYVRGIPVVKTFGQSVFSFKKFKTAIDNYEKWVISYTKDLRMPMTFYTTVINAVFAVLIAAALFFTRNGVNNEFLLNLLFYIIITPIITVTLNKIMYSSENMMIVEDALERIDSVMDIKPLHESQAPGHPRNNSIMLRNVSFHYKDADEDALKHVSLKINPGEHVAFVGPSGSGKTTLANVIARFWDVDSGEVKIGGVNVKDISKEELMKTVSFVFQDSKLLKTSMFENVRLAKPDAAREEVLKALKDARCEDIIDKLTDGMDTIIGTKGNYLSGGESQRISIARAMLKNAPILILDEATAFADPDNESKVQAAFSTLSKGKTVIMIAHRLSTVIGADCIYVIKDGEICEAGSHSKLVQKDGLYAHMWKEYNSTAKWKVGVQNEID</sequence>
<dbReference type="PROSITE" id="PS50893">
    <property type="entry name" value="ABC_TRANSPORTER_2"/>
    <property type="match status" value="1"/>
</dbReference>
<dbReference type="InterPro" id="IPR036640">
    <property type="entry name" value="ABC1_TM_sf"/>
</dbReference>
<feature type="transmembrane region" description="Helical" evidence="10">
    <location>
        <begin position="77"/>
        <end position="102"/>
    </location>
</feature>
<dbReference type="Gene3D" id="1.20.1560.10">
    <property type="entry name" value="ABC transporter type 1, transmembrane domain"/>
    <property type="match status" value="1"/>
</dbReference>
<evidence type="ECO:0000256" key="2">
    <source>
        <dbReference type="ARBA" id="ARBA00022448"/>
    </source>
</evidence>
<dbReference type="FunFam" id="3.40.50.300:FF:000221">
    <property type="entry name" value="Multidrug ABC transporter ATP-binding protein"/>
    <property type="match status" value="1"/>
</dbReference>
<dbReference type="PANTHER" id="PTHR43394">
    <property type="entry name" value="ATP-DEPENDENT PERMEASE MDL1, MITOCHONDRIAL"/>
    <property type="match status" value="1"/>
</dbReference>
<feature type="transmembrane region" description="Helical" evidence="10">
    <location>
        <begin position="262"/>
        <end position="284"/>
    </location>
</feature>
<dbReference type="InterPro" id="IPR003439">
    <property type="entry name" value="ABC_transporter-like_ATP-bd"/>
</dbReference>
<evidence type="ECO:0000256" key="10">
    <source>
        <dbReference type="SAM" id="Phobius"/>
    </source>
</evidence>
<evidence type="ECO:0000256" key="8">
    <source>
        <dbReference type="ARBA" id="ARBA00023136"/>
    </source>
</evidence>
<keyword evidence="7 10" id="KW-1133">Transmembrane helix</keyword>
<dbReference type="Pfam" id="PF00005">
    <property type="entry name" value="ABC_tran"/>
    <property type="match status" value="1"/>
</dbReference>
<keyword evidence="6 13" id="KW-0067">ATP-binding</keyword>
<name>A0A1A6AYE9_9CLOT</name>
<dbReference type="InterPro" id="IPR039421">
    <property type="entry name" value="Type_1_exporter"/>
</dbReference>
<dbReference type="SMART" id="SM00382">
    <property type="entry name" value="AAA"/>
    <property type="match status" value="1"/>
</dbReference>
<proteinExistence type="predicted"/>
<dbReference type="EC" id="3.6.3.-" evidence="13"/>
<evidence type="ECO:0000256" key="7">
    <source>
        <dbReference type="ARBA" id="ARBA00022989"/>
    </source>
</evidence>
<keyword evidence="2" id="KW-0813">Transport</keyword>
<dbReference type="GO" id="GO:0016887">
    <property type="term" value="F:ATP hydrolysis activity"/>
    <property type="evidence" value="ECO:0007669"/>
    <property type="project" value="InterPro"/>
</dbReference>
<dbReference type="InterPro" id="IPR003593">
    <property type="entry name" value="AAA+_ATPase"/>
</dbReference>
<dbReference type="InterPro" id="IPR017871">
    <property type="entry name" value="ABC_transporter-like_CS"/>
</dbReference>
<dbReference type="GO" id="GO:0015421">
    <property type="term" value="F:ABC-type oligopeptide transporter activity"/>
    <property type="evidence" value="ECO:0007669"/>
    <property type="project" value="TreeGrafter"/>
</dbReference>
<dbReference type="SUPFAM" id="SSF52540">
    <property type="entry name" value="P-loop containing nucleoside triphosphate hydrolases"/>
    <property type="match status" value="1"/>
</dbReference>
<feature type="transmembrane region" description="Helical" evidence="10">
    <location>
        <begin position="296"/>
        <end position="315"/>
    </location>
</feature>
<dbReference type="PROSITE" id="PS00211">
    <property type="entry name" value="ABC_TRANSPORTER_1"/>
    <property type="match status" value="1"/>
</dbReference>
<gene>
    <name evidence="13" type="primary">irtA</name>
    <name evidence="13" type="ORF">CLRAG_09420</name>
</gene>
<comment type="caution">
    <text evidence="13">The sequence shown here is derived from an EMBL/GenBank/DDBJ whole genome shotgun (WGS) entry which is preliminary data.</text>
</comment>
<evidence type="ECO:0000256" key="3">
    <source>
        <dbReference type="ARBA" id="ARBA00022475"/>
    </source>
</evidence>
<dbReference type="PATRIC" id="fig|1353534.3.peg.957"/>
<keyword evidence="13" id="KW-0378">Hydrolase</keyword>
<protein>
    <submittedName>
        <fullName evidence="13">Iron import ATP-binding/permease protein IrtA</fullName>
        <ecNumber evidence="13">3.6.3.-</ecNumber>
    </submittedName>
</protein>
<dbReference type="InterPro" id="IPR011527">
    <property type="entry name" value="ABC1_TM_dom"/>
</dbReference>
<feature type="transmembrane region" description="Helical" evidence="10">
    <location>
        <begin position="178"/>
        <end position="196"/>
    </location>
</feature>
<evidence type="ECO:0000313" key="13">
    <source>
        <dbReference type="EMBL" id="OBR95104.1"/>
    </source>
</evidence>
<evidence type="ECO:0000259" key="11">
    <source>
        <dbReference type="PROSITE" id="PS50893"/>
    </source>
</evidence>
<keyword evidence="5" id="KW-0547">Nucleotide-binding</keyword>
<dbReference type="Gene3D" id="3.40.50.300">
    <property type="entry name" value="P-loop containing nucleotide triphosphate hydrolases"/>
    <property type="match status" value="1"/>
</dbReference>
<evidence type="ECO:0000256" key="5">
    <source>
        <dbReference type="ARBA" id="ARBA00022741"/>
    </source>
</evidence>
<evidence type="ECO:0000256" key="6">
    <source>
        <dbReference type="ARBA" id="ARBA00022840"/>
    </source>
</evidence>
<feature type="domain" description="ABC transporter" evidence="11">
    <location>
        <begin position="353"/>
        <end position="588"/>
    </location>
</feature>
<dbReference type="PROSITE" id="PS50929">
    <property type="entry name" value="ABC_TM1F"/>
    <property type="match status" value="1"/>
</dbReference>
<dbReference type="PANTHER" id="PTHR43394:SF1">
    <property type="entry name" value="ATP-BINDING CASSETTE SUB-FAMILY B MEMBER 10, MITOCHONDRIAL"/>
    <property type="match status" value="1"/>
</dbReference>
<comment type="subcellular location">
    <subcellularLocation>
        <location evidence="1">Cell membrane</location>
        <topology evidence="1">Multi-pass membrane protein</topology>
    </subcellularLocation>
</comment>
<evidence type="ECO:0000256" key="4">
    <source>
        <dbReference type="ARBA" id="ARBA00022692"/>
    </source>
</evidence>
<keyword evidence="8 10" id="KW-0472">Membrane</keyword>
<dbReference type="SUPFAM" id="SSF90123">
    <property type="entry name" value="ABC transporter transmembrane region"/>
    <property type="match status" value="1"/>
</dbReference>
<keyword evidence="4 10" id="KW-0812">Transmembrane</keyword>
<dbReference type="Proteomes" id="UP000093954">
    <property type="component" value="Unassembled WGS sequence"/>
</dbReference>